<dbReference type="Proteomes" id="UP000549695">
    <property type="component" value="Unassembled WGS sequence"/>
</dbReference>
<evidence type="ECO:0000313" key="5">
    <source>
        <dbReference type="Proteomes" id="UP000549695"/>
    </source>
</evidence>
<evidence type="ECO:0000313" key="4">
    <source>
        <dbReference type="EMBL" id="NYG01062.1"/>
    </source>
</evidence>
<dbReference type="PANTHER" id="PTHR43877">
    <property type="entry name" value="AMINOALKYLPHOSPHONATE N-ACETYLTRANSFERASE-RELATED-RELATED"/>
    <property type="match status" value="1"/>
</dbReference>
<protein>
    <submittedName>
        <fullName evidence="4">GNAT superfamily N-acetyltransferase</fullName>
    </submittedName>
</protein>
<name>A0A852W6F3_PSEA5</name>
<dbReference type="RefSeq" id="WP_179760592.1">
    <property type="nucleotide sequence ID" value="NZ_BAAAJZ010000008.1"/>
</dbReference>
<evidence type="ECO:0000256" key="1">
    <source>
        <dbReference type="ARBA" id="ARBA00022679"/>
    </source>
</evidence>
<dbReference type="Pfam" id="PF13673">
    <property type="entry name" value="Acetyltransf_10"/>
    <property type="match status" value="1"/>
</dbReference>
<feature type="domain" description="N-acetyltransferase" evidence="3">
    <location>
        <begin position="1"/>
        <end position="158"/>
    </location>
</feature>
<dbReference type="CDD" id="cd04301">
    <property type="entry name" value="NAT_SF"/>
    <property type="match status" value="1"/>
</dbReference>
<gene>
    <name evidence="4" type="ORF">HDA37_001347</name>
</gene>
<dbReference type="Gene3D" id="3.40.630.30">
    <property type="match status" value="1"/>
</dbReference>
<comment type="caution">
    <text evidence="4">The sequence shown here is derived from an EMBL/GenBank/DDBJ whole genome shotgun (WGS) entry which is preliminary data.</text>
</comment>
<dbReference type="PROSITE" id="PS51186">
    <property type="entry name" value="GNAT"/>
    <property type="match status" value="1"/>
</dbReference>
<dbReference type="PANTHER" id="PTHR43877:SF2">
    <property type="entry name" value="AMINOALKYLPHOSPHONATE N-ACETYLTRANSFERASE-RELATED"/>
    <property type="match status" value="1"/>
</dbReference>
<sequence>MVVRPRTDDDLPGCVAVLRAVHAADRYPSTWPAVPAAFLSPPGLVTALVVTVGERVTGHAALLTDDVDAAGDSGALRLTRVFVDPAVRRAGHARALLAGVATALAACGRDGVLDVVESVPAERLYRAAGWVRTGAAPAGWRFPDGREPVAALYRLPITQRRTGDDAVQ</sequence>
<dbReference type="AlphaFoldDB" id="A0A852W6F3"/>
<dbReference type="SUPFAM" id="SSF55729">
    <property type="entry name" value="Acyl-CoA N-acyltransferases (Nat)"/>
    <property type="match status" value="1"/>
</dbReference>
<evidence type="ECO:0000259" key="3">
    <source>
        <dbReference type="PROSITE" id="PS51186"/>
    </source>
</evidence>
<accession>A0A852W6F3</accession>
<keyword evidence="5" id="KW-1185">Reference proteome</keyword>
<dbReference type="GO" id="GO:0016747">
    <property type="term" value="F:acyltransferase activity, transferring groups other than amino-acyl groups"/>
    <property type="evidence" value="ECO:0007669"/>
    <property type="project" value="InterPro"/>
</dbReference>
<keyword evidence="2" id="KW-0012">Acyltransferase</keyword>
<dbReference type="GeneID" id="98051146"/>
<keyword evidence="1" id="KW-0808">Transferase</keyword>
<dbReference type="EMBL" id="JACCCZ010000001">
    <property type="protein sequence ID" value="NYG01062.1"/>
    <property type="molecule type" value="Genomic_DNA"/>
</dbReference>
<dbReference type="InterPro" id="IPR050832">
    <property type="entry name" value="Bact_Acetyltransf"/>
</dbReference>
<proteinExistence type="predicted"/>
<dbReference type="InterPro" id="IPR016181">
    <property type="entry name" value="Acyl_CoA_acyltransferase"/>
</dbReference>
<reference evidence="4 5" key="1">
    <citation type="submission" date="2020-07" db="EMBL/GenBank/DDBJ databases">
        <title>Sequencing the genomes of 1000 actinobacteria strains.</title>
        <authorList>
            <person name="Klenk H.-P."/>
        </authorList>
    </citation>
    <scope>NUCLEOTIDE SEQUENCE [LARGE SCALE GENOMIC DNA]</scope>
    <source>
        <strain evidence="4 5">DSM 44749</strain>
    </source>
</reference>
<organism evidence="4 5">
    <name type="scientific">Pseudonocardia alni</name>
    <name type="common">Amycolata alni</name>
    <dbReference type="NCBI Taxonomy" id="33907"/>
    <lineage>
        <taxon>Bacteria</taxon>
        <taxon>Bacillati</taxon>
        <taxon>Actinomycetota</taxon>
        <taxon>Actinomycetes</taxon>
        <taxon>Pseudonocardiales</taxon>
        <taxon>Pseudonocardiaceae</taxon>
        <taxon>Pseudonocardia</taxon>
    </lineage>
</organism>
<evidence type="ECO:0000256" key="2">
    <source>
        <dbReference type="ARBA" id="ARBA00023315"/>
    </source>
</evidence>
<dbReference type="InterPro" id="IPR000182">
    <property type="entry name" value="GNAT_dom"/>
</dbReference>